<feature type="region of interest" description="Disordered" evidence="1">
    <location>
        <begin position="1"/>
        <end position="31"/>
    </location>
</feature>
<dbReference type="AlphaFoldDB" id="A0A2T7GAW9"/>
<dbReference type="EMBL" id="QCYH01000001">
    <property type="protein sequence ID" value="PVA11562.1"/>
    <property type="molecule type" value="Genomic_DNA"/>
</dbReference>
<evidence type="ECO:0000313" key="2">
    <source>
        <dbReference type="EMBL" id="PVA11562.1"/>
    </source>
</evidence>
<keyword evidence="3" id="KW-1185">Reference proteome</keyword>
<dbReference type="Proteomes" id="UP000244446">
    <property type="component" value="Unassembled WGS sequence"/>
</dbReference>
<proteinExistence type="predicted"/>
<sequence>MQEEQGAFAVATREVRNSKGSSKKGGDLVDSVEEPIEADLDDLGIETDVQLGSASGGGYGAHFCVPARSLDHEALQAPQLLRGAGDLWRSGGNPALPAKNERKMDADEDLVSADELLAMDAL</sequence>
<comment type="caution">
    <text evidence="2">The sequence shown here is derived from an EMBL/GenBank/DDBJ whole genome shotgun (WGS) entry which is preliminary data.</text>
</comment>
<name>A0A2T7GAW9_9RHOB</name>
<gene>
    <name evidence="2" type="ORF">DC366_00905</name>
</gene>
<protein>
    <submittedName>
        <fullName evidence="2">Uncharacterized protein</fullName>
    </submittedName>
</protein>
<evidence type="ECO:0000256" key="1">
    <source>
        <dbReference type="SAM" id="MobiDB-lite"/>
    </source>
</evidence>
<reference evidence="2 3" key="1">
    <citation type="submission" date="2018-04" db="EMBL/GenBank/DDBJ databases">
        <title>Pelagivirga bohaiensis gen. nov., sp. nov., a bacterium isolated from the Bohai Sea.</title>
        <authorList>
            <person name="Ji X."/>
        </authorList>
    </citation>
    <scope>NUCLEOTIDE SEQUENCE [LARGE SCALE GENOMIC DNA]</scope>
    <source>
        <strain evidence="2 3">BH-SD19</strain>
    </source>
</reference>
<evidence type="ECO:0000313" key="3">
    <source>
        <dbReference type="Proteomes" id="UP000244446"/>
    </source>
</evidence>
<accession>A0A2T7GAW9</accession>
<feature type="region of interest" description="Disordered" evidence="1">
    <location>
        <begin position="86"/>
        <end position="106"/>
    </location>
</feature>
<organism evidence="2 3">
    <name type="scientific">Pelagivirga sediminicola</name>
    <dbReference type="NCBI Taxonomy" id="2170575"/>
    <lineage>
        <taxon>Bacteria</taxon>
        <taxon>Pseudomonadati</taxon>
        <taxon>Pseudomonadota</taxon>
        <taxon>Alphaproteobacteria</taxon>
        <taxon>Rhodobacterales</taxon>
        <taxon>Paracoccaceae</taxon>
        <taxon>Pelagivirga</taxon>
    </lineage>
</organism>